<reference evidence="1 2" key="1">
    <citation type="journal article" date="2020" name="Genomics">
        <title>Complete, high-quality genomes from long-read metagenomic sequencing of two wolf lichen thalli reveals enigmatic genome architecture.</title>
        <authorList>
            <person name="McKenzie S.K."/>
            <person name="Walston R.F."/>
            <person name="Allen J.L."/>
        </authorList>
    </citation>
    <scope>NUCLEOTIDE SEQUENCE [LARGE SCALE GENOMIC DNA]</scope>
    <source>
        <strain evidence="1">WasteWater2</strain>
    </source>
</reference>
<dbReference type="GeneID" id="59293680"/>
<organism evidence="1 2">
    <name type="scientific">Letharia columbiana</name>
    <dbReference type="NCBI Taxonomy" id="112416"/>
    <lineage>
        <taxon>Eukaryota</taxon>
        <taxon>Fungi</taxon>
        <taxon>Dikarya</taxon>
        <taxon>Ascomycota</taxon>
        <taxon>Pezizomycotina</taxon>
        <taxon>Lecanoromycetes</taxon>
        <taxon>OSLEUM clade</taxon>
        <taxon>Lecanoromycetidae</taxon>
        <taxon>Lecanorales</taxon>
        <taxon>Lecanorineae</taxon>
        <taxon>Parmeliaceae</taxon>
        <taxon>Letharia</taxon>
    </lineage>
</organism>
<gene>
    <name evidence="1" type="ORF">HO173_012043</name>
</gene>
<dbReference type="EMBL" id="JACCJC010000082">
    <property type="protein sequence ID" value="KAF6227713.1"/>
    <property type="molecule type" value="Genomic_DNA"/>
</dbReference>
<sequence>MTGLQSVAQKTGIKLYENVSNIRDDMQQCHVTTTKRLLEKQSSIIRQLDEVAQIESNNFTEQMNTLNGIRMLAEAIPVRHTTAVNELDELRSIPASMRVGEGHLRSGTTLQAPTTDVLRRVLRAELKRVADRDQASFSLLHVIAFSV</sequence>
<evidence type="ECO:0000313" key="2">
    <source>
        <dbReference type="Proteomes" id="UP000578531"/>
    </source>
</evidence>
<protein>
    <submittedName>
        <fullName evidence="1">Uncharacterized protein</fullName>
    </submittedName>
</protein>
<name>A0A8H6CQG2_9LECA</name>
<keyword evidence="2" id="KW-1185">Reference proteome</keyword>
<dbReference type="AlphaFoldDB" id="A0A8H6CQG2"/>
<dbReference type="Proteomes" id="UP000578531">
    <property type="component" value="Unassembled WGS sequence"/>
</dbReference>
<evidence type="ECO:0000313" key="1">
    <source>
        <dbReference type="EMBL" id="KAF6227713.1"/>
    </source>
</evidence>
<accession>A0A8H6CQG2</accession>
<proteinExistence type="predicted"/>
<comment type="caution">
    <text evidence="1">The sequence shown here is derived from an EMBL/GenBank/DDBJ whole genome shotgun (WGS) entry which is preliminary data.</text>
</comment>
<dbReference type="RefSeq" id="XP_037159204.1">
    <property type="nucleotide sequence ID" value="XM_037313916.1"/>
</dbReference>